<reference evidence="1" key="1">
    <citation type="journal article" date="2014" name="Front. Microbiol.">
        <title>High frequency of phylogenetically diverse reductive dehalogenase-homologous genes in deep subseafloor sedimentary metagenomes.</title>
        <authorList>
            <person name="Kawai M."/>
            <person name="Futagami T."/>
            <person name="Toyoda A."/>
            <person name="Takaki Y."/>
            <person name="Nishi S."/>
            <person name="Hori S."/>
            <person name="Arai W."/>
            <person name="Tsubouchi T."/>
            <person name="Morono Y."/>
            <person name="Uchiyama I."/>
            <person name="Ito T."/>
            <person name="Fujiyama A."/>
            <person name="Inagaki F."/>
            <person name="Takami H."/>
        </authorList>
    </citation>
    <scope>NUCLEOTIDE SEQUENCE</scope>
    <source>
        <strain evidence="1">Expedition CK06-06</strain>
    </source>
</reference>
<dbReference type="AlphaFoldDB" id="X1AZQ4"/>
<accession>X1AZQ4</accession>
<feature type="non-terminal residue" evidence="1">
    <location>
        <position position="147"/>
    </location>
</feature>
<protein>
    <submittedName>
        <fullName evidence="1">Uncharacterized protein</fullName>
    </submittedName>
</protein>
<gene>
    <name evidence="1" type="ORF">S01H4_28868</name>
</gene>
<organism evidence="1">
    <name type="scientific">marine sediment metagenome</name>
    <dbReference type="NCBI Taxonomy" id="412755"/>
    <lineage>
        <taxon>unclassified sequences</taxon>
        <taxon>metagenomes</taxon>
        <taxon>ecological metagenomes</taxon>
    </lineage>
</organism>
<evidence type="ECO:0000313" key="1">
    <source>
        <dbReference type="EMBL" id="GAG88814.1"/>
    </source>
</evidence>
<dbReference type="EMBL" id="BART01014495">
    <property type="protein sequence ID" value="GAG88814.1"/>
    <property type="molecule type" value="Genomic_DNA"/>
</dbReference>
<comment type="caution">
    <text evidence="1">The sequence shown here is derived from an EMBL/GenBank/DDBJ whole genome shotgun (WGS) entry which is preliminary data.</text>
</comment>
<proteinExistence type="predicted"/>
<name>X1AZQ4_9ZZZZ</name>
<feature type="non-terminal residue" evidence="1">
    <location>
        <position position="1"/>
    </location>
</feature>
<sequence>SPLIMILTQLSSADLLIDIEVNGQILPLSINSVGDYTIVNSISDGSYTVKFKVKHGSSTIGSGYKMIFQIGNTEILDLTSIYEPDSDGDGLFDLMEKTENKYIPDADLDGIFDGADLLPYKSYSYTANEVFKLNFPIKNENSNSVLW</sequence>